<proteinExistence type="predicted"/>
<protein>
    <submittedName>
        <fullName evidence="2">Uncharacterized protein</fullName>
    </submittedName>
</protein>
<gene>
    <name evidence="2" type="ORF">GT003_21905</name>
</gene>
<evidence type="ECO:0000256" key="1">
    <source>
        <dbReference type="SAM" id="MobiDB-lite"/>
    </source>
</evidence>
<keyword evidence="3" id="KW-1185">Reference proteome</keyword>
<sequence>MNVVMRSHRSGFHARRSANGAMLAEGARQQTKLPDFAVLGTSPTDSQPCGHVQP</sequence>
<feature type="region of interest" description="Disordered" evidence="1">
    <location>
        <begin position="1"/>
        <end position="54"/>
    </location>
</feature>
<accession>A0A7X5C3T3</accession>
<evidence type="ECO:0000313" key="2">
    <source>
        <dbReference type="EMBL" id="NBC71659.1"/>
    </source>
</evidence>
<comment type="caution">
    <text evidence="2">The sequence shown here is derived from an EMBL/GenBank/DDBJ whole genome shotgun (WGS) entry which is preliminary data.</text>
</comment>
<feature type="compositionally biased region" description="Basic residues" evidence="1">
    <location>
        <begin position="1"/>
        <end position="16"/>
    </location>
</feature>
<reference evidence="2 3" key="1">
    <citation type="submission" date="2020-01" db="EMBL/GenBank/DDBJ databases">
        <title>Paenibacillus soybeanensis sp. nov. isolated from the nodules of soybean (Glycine max(L.) Merr).</title>
        <authorList>
            <person name="Wang H."/>
        </authorList>
    </citation>
    <scope>NUCLEOTIDE SEQUENCE [LARGE SCALE GENOMIC DNA]</scope>
    <source>
        <strain evidence="2 3">DSM 23054</strain>
    </source>
</reference>
<organism evidence="2 3">
    <name type="scientific">Paenibacillus sacheonensis</name>
    <dbReference type="NCBI Taxonomy" id="742054"/>
    <lineage>
        <taxon>Bacteria</taxon>
        <taxon>Bacillati</taxon>
        <taxon>Bacillota</taxon>
        <taxon>Bacilli</taxon>
        <taxon>Bacillales</taxon>
        <taxon>Paenibacillaceae</taxon>
        <taxon>Paenibacillus</taxon>
    </lineage>
</organism>
<evidence type="ECO:0000313" key="3">
    <source>
        <dbReference type="Proteomes" id="UP000558113"/>
    </source>
</evidence>
<dbReference type="RefSeq" id="WP_161701849.1">
    <property type="nucleotide sequence ID" value="NZ_JAAAMU010000013.1"/>
</dbReference>
<dbReference type="AlphaFoldDB" id="A0A7X5C3T3"/>
<name>A0A7X5C3T3_9BACL</name>
<dbReference type="EMBL" id="JAAAMU010000013">
    <property type="protein sequence ID" value="NBC71659.1"/>
    <property type="molecule type" value="Genomic_DNA"/>
</dbReference>
<dbReference type="Proteomes" id="UP000558113">
    <property type="component" value="Unassembled WGS sequence"/>
</dbReference>